<protein>
    <submittedName>
        <fullName evidence="1">Uncharacterized protein</fullName>
    </submittedName>
</protein>
<dbReference type="EMBL" id="VSSQ01117149">
    <property type="protein sequence ID" value="MPN51736.1"/>
    <property type="molecule type" value="Genomic_DNA"/>
</dbReference>
<name>A0A645IL40_9ZZZZ</name>
<organism evidence="1">
    <name type="scientific">bioreactor metagenome</name>
    <dbReference type="NCBI Taxonomy" id="1076179"/>
    <lineage>
        <taxon>unclassified sequences</taxon>
        <taxon>metagenomes</taxon>
        <taxon>ecological metagenomes</taxon>
    </lineage>
</organism>
<comment type="caution">
    <text evidence="1">The sequence shown here is derived from an EMBL/GenBank/DDBJ whole genome shotgun (WGS) entry which is preliminary data.</text>
</comment>
<evidence type="ECO:0000313" key="1">
    <source>
        <dbReference type="EMBL" id="MPN51736.1"/>
    </source>
</evidence>
<accession>A0A645IL40</accession>
<sequence length="142" mass="15090">MSMAIVSRIGLPLFSDSTIARCSLLASITSAILSRMSALFAGSTFFQLFQASHAVVTARSTSSRVASAHSASTFPLAGQWALKYLPSLAGRHSPLINNPYCFCSSGSLLSIRNAPLIFSVSGSNSKAPLFTGRNILFSEYSF</sequence>
<dbReference type="AlphaFoldDB" id="A0A645IL40"/>
<reference evidence="1" key="1">
    <citation type="submission" date="2019-08" db="EMBL/GenBank/DDBJ databases">
        <authorList>
            <person name="Kucharzyk K."/>
            <person name="Murdoch R.W."/>
            <person name="Higgins S."/>
            <person name="Loffler F."/>
        </authorList>
    </citation>
    <scope>NUCLEOTIDE SEQUENCE</scope>
</reference>
<gene>
    <name evidence="1" type="ORF">SDC9_199385</name>
</gene>
<proteinExistence type="predicted"/>